<dbReference type="SUPFAM" id="SSF48317">
    <property type="entry name" value="Acid phosphatase/Vanadium-dependent haloperoxidase"/>
    <property type="match status" value="1"/>
</dbReference>
<dbReference type="InterPro" id="IPR036938">
    <property type="entry name" value="PAP2/HPO_sf"/>
</dbReference>
<dbReference type="PANTHER" id="PTHR14969:SF13">
    <property type="entry name" value="AT30094P"/>
    <property type="match status" value="1"/>
</dbReference>
<dbReference type="SMART" id="SM00014">
    <property type="entry name" value="acidPPc"/>
    <property type="match status" value="1"/>
</dbReference>
<feature type="domain" description="Phosphatidic acid phosphatase type 2/haloperoxidase" evidence="1">
    <location>
        <begin position="75"/>
        <end position="184"/>
    </location>
</feature>
<evidence type="ECO:0000313" key="3">
    <source>
        <dbReference type="Proteomes" id="UP001560267"/>
    </source>
</evidence>
<dbReference type="Proteomes" id="UP001560267">
    <property type="component" value="Unassembled WGS sequence"/>
</dbReference>
<organism evidence="2 3">
    <name type="scientific">Ferrimicrobium acidiphilum</name>
    <dbReference type="NCBI Taxonomy" id="121039"/>
    <lineage>
        <taxon>Bacteria</taxon>
        <taxon>Bacillati</taxon>
        <taxon>Actinomycetota</taxon>
        <taxon>Acidimicrobiia</taxon>
        <taxon>Acidimicrobiales</taxon>
        <taxon>Acidimicrobiaceae</taxon>
        <taxon>Ferrimicrobium</taxon>
    </lineage>
</organism>
<dbReference type="EMBL" id="JBFSHR010000026">
    <property type="protein sequence ID" value="MEX6429810.1"/>
    <property type="molecule type" value="Genomic_DNA"/>
</dbReference>
<dbReference type="Pfam" id="PF01569">
    <property type="entry name" value="PAP2"/>
    <property type="match status" value="1"/>
</dbReference>
<evidence type="ECO:0000259" key="1">
    <source>
        <dbReference type="SMART" id="SM00014"/>
    </source>
</evidence>
<reference evidence="2 3" key="1">
    <citation type="submission" date="2024-07" db="EMBL/GenBank/DDBJ databases">
        <title>Draft Genome Sequence of Ferrimicrobium acidiphilum Strain YE2023, Isolated from a Pulp of Bioleach Reactor.</title>
        <authorList>
            <person name="Elkina Y.A."/>
            <person name="Bulaeva A.G."/>
            <person name="Beletsky A.V."/>
            <person name="Mardanov A.V."/>
        </authorList>
    </citation>
    <scope>NUCLEOTIDE SEQUENCE [LARGE SCALE GENOMIC DNA]</scope>
    <source>
        <strain evidence="2 3">YE2023</strain>
    </source>
</reference>
<gene>
    <name evidence="2" type="ORF">AB6A68_08165</name>
</gene>
<dbReference type="RefSeq" id="WP_298403974.1">
    <property type="nucleotide sequence ID" value="NZ_JBFSHR010000026.1"/>
</dbReference>
<sequence length="206" mass="21557">MTLRSPKDIIVATCGAVGRLDRTVVGAVSALHTRWPLMDRFAALLADNAPELYALGFIAAWYGLDPDDEAGRESIVRSVLAGASAVACARAIAQIAPRTRPFATSSVAIDRLVDHRPSDSFPSTHAAGSVAFVAGLGGQPSALVALFEPLTVGVVASRIYSGVHWPTDVVMGSVVGLSIGAYTRRAGLPSLRLLSVLITRLTPLLD</sequence>
<proteinExistence type="predicted"/>
<keyword evidence="3" id="KW-1185">Reference proteome</keyword>
<accession>A0ABV3Y2Q0</accession>
<evidence type="ECO:0000313" key="2">
    <source>
        <dbReference type="EMBL" id="MEX6429810.1"/>
    </source>
</evidence>
<comment type="caution">
    <text evidence="2">The sequence shown here is derived from an EMBL/GenBank/DDBJ whole genome shotgun (WGS) entry which is preliminary data.</text>
</comment>
<protein>
    <submittedName>
        <fullName evidence="2">Phosphatase PAP2 family protein</fullName>
    </submittedName>
</protein>
<dbReference type="Gene3D" id="1.20.144.10">
    <property type="entry name" value="Phosphatidic acid phosphatase type 2/haloperoxidase"/>
    <property type="match status" value="1"/>
</dbReference>
<dbReference type="InterPro" id="IPR000326">
    <property type="entry name" value="PAP2/HPO"/>
</dbReference>
<dbReference type="PANTHER" id="PTHR14969">
    <property type="entry name" value="SPHINGOSINE-1-PHOSPHATE PHOSPHOHYDROLASE"/>
    <property type="match status" value="1"/>
</dbReference>
<name>A0ABV3Y2Q0_9ACTN</name>